<comment type="caution">
    <text evidence="1">The sequence shown here is derived from an EMBL/GenBank/DDBJ whole genome shotgun (WGS) entry which is preliminary data.</text>
</comment>
<evidence type="ECO:0008006" key="3">
    <source>
        <dbReference type="Google" id="ProtNLM"/>
    </source>
</evidence>
<keyword evidence="2" id="KW-1185">Reference proteome</keyword>
<protein>
    <recommendedName>
        <fullName evidence="3">Saponin hydrolase</fullName>
    </recommendedName>
</protein>
<dbReference type="Proteomes" id="UP001280581">
    <property type="component" value="Unassembled WGS sequence"/>
</dbReference>
<gene>
    <name evidence="1" type="ORF">GRF29_1g250954</name>
</gene>
<dbReference type="InterPro" id="IPR011042">
    <property type="entry name" value="6-blade_b-propeller_TolB-like"/>
</dbReference>
<reference evidence="1 2" key="1">
    <citation type="submission" date="2021-02" db="EMBL/GenBank/DDBJ databases">
        <title>Genome assembly of Pseudopithomyces chartarum.</title>
        <authorList>
            <person name="Jauregui R."/>
            <person name="Singh J."/>
            <person name="Voisey C."/>
        </authorList>
    </citation>
    <scope>NUCLEOTIDE SEQUENCE [LARGE SCALE GENOMIC DNA]</scope>
    <source>
        <strain evidence="1 2">AGR01</strain>
    </source>
</reference>
<dbReference type="Gene3D" id="2.120.10.30">
    <property type="entry name" value="TolB, C-terminal domain"/>
    <property type="match status" value="1"/>
</dbReference>
<dbReference type="EMBL" id="WVTA01000001">
    <property type="protein sequence ID" value="KAK3216570.1"/>
    <property type="molecule type" value="Genomic_DNA"/>
</dbReference>
<organism evidence="1 2">
    <name type="scientific">Pseudopithomyces chartarum</name>
    <dbReference type="NCBI Taxonomy" id="1892770"/>
    <lineage>
        <taxon>Eukaryota</taxon>
        <taxon>Fungi</taxon>
        <taxon>Dikarya</taxon>
        <taxon>Ascomycota</taxon>
        <taxon>Pezizomycotina</taxon>
        <taxon>Dothideomycetes</taxon>
        <taxon>Pleosporomycetidae</taxon>
        <taxon>Pleosporales</taxon>
        <taxon>Massarineae</taxon>
        <taxon>Didymosphaeriaceae</taxon>
        <taxon>Pseudopithomyces</taxon>
    </lineage>
</organism>
<evidence type="ECO:0000313" key="1">
    <source>
        <dbReference type="EMBL" id="KAK3216570.1"/>
    </source>
</evidence>
<dbReference type="AlphaFoldDB" id="A0AAN6M7F2"/>
<evidence type="ECO:0000313" key="2">
    <source>
        <dbReference type="Proteomes" id="UP001280581"/>
    </source>
</evidence>
<proteinExistence type="predicted"/>
<accession>A0AAN6M7F2</accession>
<dbReference type="SUPFAM" id="SSF82171">
    <property type="entry name" value="DPP6 N-terminal domain-like"/>
    <property type="match status" value="1"/>
</dbReference>
<name>A0AAN6M7F2_9PLEO</name>
<sequence length="675" mass="74425">MLLSRINICFNRCGVTWEETLIAFDLSFPDDERCLFLLANMHFNAVSLTLHLVIGAALPANHVLKNDIPPPPSPEPIEVVELPLPPVAPSSETGACTLDINPRKTGCIQRELGDYEVQPGDFSPDDEHIIVNVKFSGAPEAPDPASIYDGQQLILVKADGTTFSNGDTWKCLSCAVPAGQKKLLNLQRDYPHVFRSGDKALWGHNIVDCNGHQLSSDACTSQETRIYPIYWAVIQDGVEVNGAPRELRLHPDDVHLGWSSFTNTGGQNAFFGRLQFNANPDTGNVVAPRYELLDVDLLYDPTRSQRFTADGDKIIMHDDAVGIGELRGFSGTGDEIIYIGPTWEANNIDISAIHVTTGVVRRLTEHPEYTDPVAFSKDNEWFVVMDTRGSDRQMFMSGMRYIPPIVDLVTVTVASSTRNNGNRRFFQPILIDRYGDRGDYFGQQVNAEGNKSEGAVNDPNWNGRADPAFSYDGTKIVYWQAIVTGRECGGMNPPTCPVPTTQGQREYRLMLSRLTSRTALQTVPPAFDIPDHLPWATPFPLGSSFPKDSQKLVAGSYILEGRISGNAVVELTSSTSQSEGYDTVAVNYTNYADVEGYVLNGWEKVKSTILYPNPWDTLVDWYSDIEQTGVITATKETSPDGFHLQIDAVANIFNATGFLKTTINGIVYEQPANGS</sequence>